<evidence type="ECO:0000259" key="5">
    <source>
        <dbReference type="Pfam" id="PF13470"/>
    </source>
</evidence>
<keyword evidence="2" id="KW-0479">Metal-binding</keyword>
<proteinExistence type="predicted"/>
<feature type="domain" description="PIN" evidence="5">
    <location>
        <begin position="8"/>
        <end position="113"/>
    </location>
</feature>
<dbReference type="GO" id="GO:0016787">
    <property type="term" value="F:hydrolase activity"/>
    <property type="evidence" value="ECO:0007669"/>
    <property type="project" value="UniProtKB-KW"/>
</dbReference>
<keyword evidence="8" id="KW-1185">Reference proteome</keyword>
<keyword evidence="4" id="KW-0460">Magnesium</keyword>
<keyword evidence="3" id="KW-0378">Hydrolase</keyword>
<dbReference type="EMBL" id="FYEZ01000001">
    <property type="protein sequence ID" value="SNC64573.1"/>
    <property type="molecule type" value="Genomic_DNA"/>
</dbReference>
<feature type="domain" description="VapC50 C-terminal" evidence="6">
    <location>
        <begin position="130"/>
        <end position="183"/>
    </location>
</feature>
<evidence type="ECO:0000259" key="6">
    <source>
        <dbReference type="Pfam" id="PF26343"/>
    </source>
</evidence>
<reference evidence="7 8" key="1">
    <citation type="submission" date="2017-06" db="EMBL/GenBank/DDBJ databases">
        <authorList>
            <person name="Kim H.J."/>
            <person name="Triplett B.A."/>
        </authorList>
    </citation>
    <scope>NUCLEOTIDE SEQUENCE [LARGE SCALE GENOMIC DNA]</scope>
    <source>
        <strain evidence="7 8">DSM 22179</strain>
    </source>
</reference>
<dbReference type="GO" id="GO:0004518">
    <property type="term" value="F:nuclease activity"/>
    <property type="evidence" value="ECO:0007669"/>
    <property type="project" value="UniProtKB-KW"/>
</dbReference>
<dbReference type="AlphaFoldDB" id="A0A212TEZ7"/>
<dbReference type="Proteomes" id="UP000198122">
    <property type="component" value="Unassembled WGS sequence"/>
</dbReference>
<evidence type="ECO:0000256" key="3">
    <source>
        <dbReference type="ARBA" id="ARBA00022801"/>
    </source>
</evidence>
<evidence type="ECO:0000256" key="2">
    <source>
        <dbReference type="ARBA" id="ARBA00022723"/>
    </source>
</evidence>
<dbReference type="RefSeq" id="WP_088818030.1">
    <property type="nucleotide sequence ID" value="NZ_FYEZ01000001.1"/>
</dbReference>
<sequence>MTRFTAHLDACVLVPVTLADLLLRLAERDHYRPLWSPAILDEVEQAVTRIHPDLPAGMPQRRTDFMDRAFPDASVTGWQHLVGSVGLPDSDDEHVVAAAIVGRADVIVTHNTRDFPARVLDDLDIEVQTPDTFLLNQLDLAPGDVMGALRDQAGATRCPPLTVEDILTRLHNAGAPTFASAARSQLWRL</sequence>
<organism evidence="7 8">
    <name type="scientific">Kytococcus aerolatus</name>
    <dbReference type="NCBI Taxonomy" id="592308"/>
    <lineage>
        <taxon>Bacteria</taxon>
        <taxon>Bacillati</taxon>
        <taxon>Actinomycetota</taxon>
        <taxon>Actinomycetes</taxon>
        <taxon>Micrococcales</taxon>
        <taxon>Kytococcaceae</taxon>
        <taxon>Kytococcus</taxon>
    </lineage>
</organism>
<dbReference type="GO" id="GO:0046872">
    <property type="term" value="F:metal ion binding"/>
    <property type="evidence" value="ECO:0007669"/>
    <property type="project" value="UniProtKB-KW"/>
</dbReference>
<dbReference type="Pfam" id="PF26343">
    <property type="entry name" value="VapC50_C"/>
    <property type="match status" value="1"/>
</dbReference>
<keyword evidence="1" id="KW-0540">Nuclease</keyword>
<gene>
    <name evidence="7" type="ORF">SAMN05445756_1139</name>
</gene>
<evidence type="ECO:0000313" key="8">
    <source>
        <dbReference type="Proteomes" id="UP000198122"/>
    </source>
</evidence>
<dbReference type="OrthoDB" id="113459at2"/>
<protein>
    <submittedName>
        <fullName evidence="7">Predicted nucleic acid-binding protein, contains PIN domain</fullName>
    </submittedName>
</protein>
<dbReference type="InterPro" id="IPR058652">
    <property type="entry name" value="VapC50_C"/>
</dbReference>
<accession>A0A212TEZ7</accession>
<evidence type="ECO:0000256" key="4">
    <source>
        <dbReference type="ARBA" id="ARBA00022842"/>
    </source>
</evidence>
<name>A0A212TEZ7_9MICO</name>
<dbReference type="InterPro" id="IPR002716">
    <property type="entry name" value="PIN_dom"/>
</dbReference>
<evidence type="ECO:0000313" key="7">
    <source>
        <dbReference type="EMBL" id="SNC64573.1"/>
    </source>
</evidence>
<dbReference type="Pfam" id="PF13470">
    <property type="entry name" value="PIN_3"/>
    <property type="match status" value="1"/>
</dbReference>
<evidence type="ECO:0000256" key="1">
    <source>
        <dbReference type="ARBA" id="ARBA00022722"/>
    </source>
</evidence>